<keyword evidence="1" id="KW-0472">Membrane</keyword>
<dbReference type="SUPFAM" id="SSF81343">
    <property type="entry name" value="Fumarate reductase respiratory complex transmembrane subunits"/>
    <property type="match status" value="1"/>
</dbReference>
<dbReference type="AlphaFoldDB" id="Q7VCP2"/>
<dbReference type="PATRIC" id="fig|167539.5.peg.735"/>
<evidence type="ECO:0000313" key="3">
    <source>
        <dbReference type="Proteomes" id="UP000001420"/>
    </source>
</evidence>
<organism evidence="2 3">
    <name type="scientific">Prochlorococcus marinus (strain SARG / CCMP1375 / SS120)</name>
    <dbReference type="NCBI Taxonomy" id="167539"/>
    <lineage>
        <taxon>Bacteria</taxon>
        <taxon>Bacillati</taxon>
        <taxon>Cyanobacteriota</taxon>
        <taxon>Cyanophyceae</taxon>
        <taxon>Synechococcales</taxon>
        <taxon>Prochlorococcaceae</taxon>
        <taxon>Prochlorococcus</taxon>
    </lineage>
</organism>
<dbReference type="Gene3D" id="1.20.1300.10">
    <property type="entry name" value="Fumarate reductase/succinate dehydrogenase, transmembrane subunit"/>
    <property type="match status" value="1"/>
</dbReference>
<keyword evidence="1" id="KW-0812">Transmembrane</keyword>
<keyword evidence="3" id="KW-1185">Reference proteome</keyword>
<feature type="transmembrane region" description="Helical" evidence="1">
    <location>
        <begin position="160"/>
        <end position="183"/>
    </location>
</feature>
<dbReference type="HOGENOM" id="CLU_077968_0_1_3"/>
<evidence type="ECO:0000313" key="2">
    <source>
        <dbReference type="EMBL" id="AAP99742.1"/>
    </source>
</evidence>
<dbReference type="GO" id="GO:0016020">
    <property type="term" value="C:membrane"/>
    <property type="evidence" value="ECO:0007669"/>
    <property type="project" value="InterPro"/>
</dbReference>
<dbReference type="EMBL" id="AE017126">
    <property type="protein sequence ID" value="AAP99742.1"/>
    <property type="molecule type" value="Genomic_DNA"/>
</dbReference>
<name>Q7VCP2_PROMA</name>
<gene>
    <name evidence="2" type="ordered locus">Pro_0698</name>
</gene>
<feature type="transmembrane region" description="Helical" evidence="1">
    <location>
        <begin position="73"/>
        <end position="98"/>
    </location>
</feature>
<dbReference type="KEGG" id="pma:Pro_0698"/>
<proteinExistence type="predicted"/>
<accession>Q7VCP2</accession>
<protein>
    <submittedName>
        <fullName evidence="2">Predicted membrane protein</fullName>
    </submittedName>
</protein>
<feature type="transmembrane region" description="Helical" evidence="1">
    <location>
        <begin position="118"/>
        <end position="140"/>
    </location>
</feature>
<dbReference type="InterPro" id="IPR034804">
    <property type="entry name" value="SQR/QFR_C/D"/>
</dbReference>
<dbReference type="EnsemblBacteria" id="AAP99742">
    <property type="protein sequence ID" value="AAP99742"/>
    <property type="gene ID" value="Pro_0698"/>
</dbReference>
<sequence>MFLFIHLGGLFLAVFAPLMFETYATTLHSAFWFKYFELGLLVVAVTHIWLTLSKVIANSQSGNSSALSSRRKDFFAVFAARTQPIGGILLLSFILIHLEQVRFPRPLSGEEISALSVVLHSPITFLIYLLGSLALLLHLFHGAESANRSLGLLTTENTSLIRAFGRSMSILIAFGFILITFFLRGNILNSQVG</sequence>
<evidence type="ECO:0000256" key="1">
    <source>
        <dbReference type="SAM" id="Phobius"/>
    </source>
</evidence>
<keyword evidence="1" id="KW-1133">Transmembrane helix</keyword>
<dbReference type="STRING" id="167539.Pro_0698"/>
<dbReference type="Proteomes" id="UP000001420">
    <property type="component" value="Chromosome"/>
</dbReference>
<reference evidence="2 3" key="1">
    <citation type="journal article" date="2003" name="Proc. Natl. Acad. Sci. U.S.A.">
        <title>Genome sequence of the cyanobacterium Prochlorococcus marinus SS120, a nearly minimal oxyphototrophic genome.</title>
        <authorList>
            <person name="Dufresne A."/>
            <person name="Salanoubat M."/>
            <person name="Partensky F."/>
            <person name="Artiguenave F."/>
            <person name="Axmann I.M."/>
            <person name="Barbe V."/>
            <person name="Duprat S."/>
            <person name="Galperin M.Y."/>
            <person name="Koonin E.V."/>
            <person name="Le Gall F."/>
            <person name="Makarova K.S."/>
            <person name="Ostrowski M."/>
            <person name="Oztas S."/>
            <person name="Robert C."/>
            <person name="Rogozin I.B."/>
            <person name="Scanlan D.J."/>
            <person name="Tandeau de Marsac N."/>
            <person name="Weissenbach J."/>
            <person name="Wincker P."/>
            <person name="Wolf Y.I."/>
            <person name="Hess W.R."/>
        </authorList>
    </citation>
    <scope>NUCLEOTIDE SEQUENCE [LARGE SCALE GENOMIC DNA]</scope>
    <source>
        <strain evidence="3">SARG / CCMP1375 / SS120</strain>
    </source>
</reference>
<feature type="transmembrane region" description="Helical" evidence="1">
    <location>
        <begin position="30"/>
        <end position="52"/>
    </location>
</feature>